<keyword evidence="2" id="KW-1185">Reference proteome</keyword>
<organism evidence="1 2">
    <name type="scientific">Thiosulfatimonas sediminis</name>
    <dbReference type="NCBI Taxonomy" id="2675054"/>
    <lineage>
        <taxon>Bacteria</taxon>
        <taxon>Pseudomonadati</taxon>
        <taxon>Pseudomonadota</taxon>
        <taxon>Gammaproteobacteria</taxon>
        <taxon>Thiotrichales</taxon>
        <taxon>Piscirickettsiaceae</taxon>
        <taxon>Thiosulfatimonas</taxon>
    </lineage>
</organism>
<gene>
    <name evidence="1" type="ORF">THMIRHAS_05280</name>
</gene>
<reference evidence="2" key="1">
    <citation type="submission" date="2019-11" db="EMBL/GenBank/DDBJ databases">
        <title>Isolation and characterization of two novel species in the genus Thiomicrorhabdus.</title>
        <authorList>
            <person name="Mochizuki J."/>
            <person name="Kojima H."/>
            <person name="Fukui M."/>
        </authorList>
    </citation>
    <scope>NUCLEOTIDE SEQUENCE [LARGE SCALE GENOMIC DNA]</scope>
    <source>
        <strain evidence="2">aks77</strain>
    </source>
</reference>
<dbReference type="RefSeq" id="WP_173270518.1">
    <property type="nucleotide sequence ID" value="NZ_AP021889.1"/>
</dbReference>
<dbReference type="AlphaFoldDB" id="A0A6F8PSR1"/>
<dbReference type="SUPFAM" id="SSF56300">
    <property type="entry name" value="Metallo-dependent phosphatases"/>
    <property type="match status" value="1"/>
</dbReference>
<sequence>MLNIAHANTLTAPPNHWAAPSKPIHFICDLHADADALLASLKLGKLVTQDSTLQQTVLTDSAATATVIIGGDCFDKGPSNLSLFRLLKQLQQSGMDLQILAGNHDLRVYAGLLATDFQDDLRQAHFFVRMGRKAASLFAEVFQQYCTGMPLPKTPASWIENSLMPDEDWFELFPQYARNFMTAKQIKKEIKQIRKKRLSFIKAWREYGYDWQHLALAVEKTKQLFIEPDGEFYWFFQNLELMQRHGSYLFCHAGVDDRIIHRMQDEGFERLNQEFNRKLQQGKIFEIYYNELGNVVRTKYRDKDHPLSELGVQALKNQGIHALVNGHRAHINGQQLVFRNKLLHIECDAELNANCRAKSQLAPGASAVTMFKTCGTVSALSSNRFSLGVLQRNFAPGQDQWQESLLV</sequence>
<dbReference type="PANTHER" id="PTHR46546">
    <property type="entry name" value="SHEWANELLA-LIKE PROTEIN PHOSPHATASE 1"/>
    <property type="match status" value="1"/>
</dbReference>
<name>A0A6F8PSR1_9GAMM</name>
<evidence type="ECO:0000313" key="2">
    <source>
        <dbReference type="Proteomes" id="UP000501726"/>
    </source>
</evidence>
<dbReference type="Proteomes" id="UP000501726">
    <property type="component" value="Chromosome"/>
</dbReference>
<proteinExistence type="predicted"/>
<dbReference type="EMBL" id="AP021889">
    <property type="protein sequence ID" value="BBP45155.1"/>
    <property type="molecule type" value="Genomic_DNA"/>
</dbReference>
<dbReference type="InterPro" id="IPR029052">
    <property type="entry name" value="Metallo-depent_PP-like"/>
</dbReference>
<dbReference type="Gene3D" id="3.60.21.10">
    <property type="match status" value="1"/>
</dbReference>
<protein>
    <recommendedName>
        <fullName evidence="3">Calcineurin-like phosphoesterase domain-containing protein</fullName>
    </recommendedName>
</protein>
<evidence type="ECO:0000313" key="1">
    <source>
        <dbReference type="EMBL" id="BBP45155.1"/>
    </source>
</evidence>
<evidence type="ECO:0008006" key="3">
    <source>
        <dbReference type="Google" id="ProtNLM"/>
    </source>
</evidence>
<dbReference type="PANTHER" id="PTHR46546:SF4">
    <property type="entry name" value="SHEWANELLA-LIKE PROTEIN PHOSPHATASE 1"/>
    <property type="match status" value="1"/>
</dbReference>
<dbReference type="KEGG" id="tse:THMIRHAS_05280"/>
<accession>A0A6F8PSR1</accession>